<proteinExistence type="predicted"/>
<dbReference type="EMBL" id="CP023700">
    <property type="protein sequence ID" value="QEU85857.1"/>
    <property type="molecule type" value="Genomic_DNA"/>
</dbReference>
<keyword evidence="4" id="KW-1185">Reference proteome</keyword>
<accession>A0ABX6ADH0</accession>
<gene>
    <name evidence="3" type="ORF">CP969_14945</name>
</gene>
<sequence length="75" mass="8014">MADRTTADATALSGWRRSSRSGNEAGSCLEVVDGCPFGVPVRDSKVPDGPAVVFSTTGWTSFVTALKDRRPRREA</sequence>
<feature type="domain" description="DUF397" evidence="2">
    <location>
        <begin position="14"/>
        <end position="67"/>
    </location>
</feature>
<protein>
    <submittedName>
        <fullName evidence="3">DUF397 domain-containing protein</fullName>
    </submittedName>
</protein>
<name>A0ABX6ADH0_STRVD</name>
<feature type="region of interest" description="Disordered" evidence="1">
    <location>
        <begin position="1"/>
        <end position="26"/>
    </location>
</feature>
<reference evidence="3 4" key="1">
    <citation type="submission" date="2017-09" db="EMBL/GenBank/DDBJ databases">
        <authorList>
            <person name="Lee N."/>
            <person name="Cho B.-K."/>
        </authorList>
    </citation>
    <scope>NUCLEOTIDE SEQUENCE [LARGE SCALE GENOMIC DNA]</scope>
    <source>
        <strain evidence="3 4">ATCC 39115</strain>
    </source>
</reference>
<evidence type="ECO:0000313" key="4">
    <source>
        <dbReference type="Proteomes" id="UP000327143"/>
    </source>
</evidence>
<dbReference type="Proteomes" id="UP000327143">
    <property type="component" value="Chromosome"/>
</dbReference>
<dbReference type="Pfam" id="PF04149">
    <property type="entry name" value="DUF397"/>
    <property type="match status" value="1"/>
</dbReference>
<dbReference type="RefSeq" id="WP_004987783.1">
    <property type="nucleotide sequence ID" value="NZ_CP023700.1"/>
</dbReference>
<dbReference type="InterPro" id="IPR007278">
    <property type="entry name" value="DUF397"/>
</dbReference>
<organism evidence="3 4">
    <name type="scientific">Streptomyces viridosporus T7A</name>
    <dbReference type="NCBI Taxonomy" id="665577"/>
    <lineage>
        <taxon>Bacteria</taxon>
        <taxon>Bacillati</taxon>
        <taxon>Actinomycetota</taxon>
        <taxon>Actinomycetes</taxon>
        <taxon>Kitasatosporales</taxon>
        <taxon>Streptomycetaceae</taxon>
        <taxon>Streptomyces</taxon>
    </lineage>
</organism>
<evidence type="ECO:0000313" key="3">
    <source>
        <dbReference type="EMBL" id="QEU85857.1"/>
    </source>
</evidence>
<evidence type="ECO:0000259" key="2">
    <source>
        <dbReference type="Pfam" id="PF04149"/>
    </source>
</evidence>
<evidence type="ECO:0000256" key="1">
    <source>
        <dbReference type="SAM" id="MobiDB-lite"/>
    </source>
</evidence>